<evidence type="ECO:0000313" key="4">
    <source>
        <dbReference type="Proteomes" id="UP001165080"/>
    </source>
</evidence>
<feature type="compositionally biased region" description="Basic and acidic residues" evidence="1">
    <location>
        <begin position="77"/>
        <end position="104"/>
    </location>
</feature>
<dbReference type="EMBL" id="BRXU01000012">
    <property type="protein sequence ID" value="GLC55286.1"/>
    <property type="molecule type" value="Genomic_DNA"/>
</dbReference>
<evidence type="ECO:0000256" key="1">
    <source>
        <dbReference type="SAM" id="MobiDB-lite"/>
    </source>
</evidence>
<organism evidence="3 4">
    <name type="scientific">Pleodorina starrii</name>
    <dbReference type="NCBI Taxonomy" id="330485"/>
    <lineage>
        <taxon>Eukaryota</taxon>
        <taxon>Viridiplantae</taxon>
        <taxon>Chlorophyta</taxon>
        <taxon>core chlorophytes</taxon>
        <taxon>Chlorophyceae</taxon>
        <taxon>CS clade</taxon>
        <taxon>Chlamydomonadales</taxon>
        <taxon>Volvocaceae</taxon>
        <taxon>Pleodorina</taxon>
    </lineage>
</organism>
<gene>
    <name evidence="3" type="primary">PLESTBF000471</name>
    <name evidence="3" type="ORF">PLESTB_000968100</name>
</gene>
<feature type="chain" id="PRO_5040907825" evidence="2">
    <location>
        <begin position="29"/>
        <end position="140"/>
    </location>
</feature>
<evidence type="ECO:0000256" key="2">
    <source>
        <dbReference type="SAM" id="SignalP"/>
    </source>
</evidence>
<protein>
    <submittedName>
        <fullName evidence="3">Uncharacterized protein</fullName>
    </submittedName>
</protein>
<keyword evidence="2" id="KW-0732">Signal</keyword>
<accession>A0A9W6BN41</accession>
<evidence type="ECO:0000313" key="3">
    <source>
        <dbReference type="EMBL" id="GLC55286.1"/>
    </source>
</evidence>
<dbReference type="Proteomes" id="UP001165080">
    <property type="component" value="Unassembled WGS sequence"/>
</dbReference>
<feature type="compositionally biased region" description="Low complexity" evidence="1">
    <location>
        <begin position="34"/>
        <end position="46"/>
    </location>
</feature>
<proteinExistence type="predicted"/>
<feature type="signal peptide" evidence="2">
    <location>
        <begin position="1"/>
        <end position="28"/>
    </location>
</feature>
<reference evidence="3 4" key="1">
    <citation type="journal article" date="2023" name="Commun. Biol.">
        <title>Reorganization of the ancestral sex-determining regions during the evolution of trioecy in Pleodorina starrii.</title>
        <authorList>
            <person name="Takahashi K."/>
            <person name="Suzuki S."/>
            <person name="Kawai-Toyooka H."/>
            <person name="Yamamoto K."/>
            <person name="Hamaji T."/>
            <person name="Ootsuki R."/>
            <person name="Yamaguchi H."/>
            <person name="Kawachi M."/>
            <person name="Higashiyama T."/>
            <person name="Nozaki H."/>
        </authorList>
    </citation>
    <scope>NUCLEOTIDE SEQUENCE [LARGE SCALE GENOMIC DNA]</scope>
    <source>
        <strain evidence="3 4">NIES-4479</strain>
    </source>
</reference>
<dbReference type="AlphaFoldDB" id="A0A9W6BN41"/>
<comment type="caution">
    <text evidence="3">The sequence shown here is derived from an EMBL/GenBank/DDBJ whole genome shotgun (WGS) entry which is preliminary data.</text>
</comment>
<sequence length="140" mass="15538">MHSLGWWWESVGGGQVALVVSRVTVAAALPPRQPNSSSSSFLCSQQPPSPLADREEEGAMKGRTHGGSHNTHQVHHMTQEDRDRIANEKFGKKYDELDTHEKRSVAGTFANIAKRMNQEEEGEGEQGEEGEQEQEGKRSK</sequence>
<name>A0A9W6BN41_9CHLO</name>
<feature type="region of interest" description="Disordered" evidence="1">
    <location>
        <begin position="31"/>
        <end position="140"/>
    </location>
</feature>
<feature type="compositionally biased region" description="Acidic residues" evidence="1">
    <location>
        <begin position="119"/>
        <end position="133"/>
    </location>
</feature>
<keyword evidence="4" id="KW-1185">Reference proteome</keyword>